<evidence type="ECO:0000256" key="2">
    <source>
        <dbReference type="SAM" id="SignalP"/>
    </source>
</evidence>
<name>A0A2H4SDP1_CORMI</name>
<dbReference type="OrthoDB" id="5426294at2759"/>
<feature type="signal peptide" evidence="2">
    <location>
        <begin position="1"/>
        <end position="18"/>
    </location>
</feature>
<keyword evidence="2" id="KW-0732">Signal</keyword>
<dbReference type="VEuPathDB" id="FungiDB:A9K55_006872"/>
<feature type="region of interest" description="Disordered" evidence="1">
    <location>
        <begin position="122"/>
        <end position="190"/>
    </location>
</feature>
<evidence type="ECO:0000313" key="4">
    <source>
        <dbReference type="Proteomes" id="UP000323067"/>
    </source>
</evidence>
<accession>A0A2H4SDP1</accession>
<proteinExistence type="predicted"/>
<protein>
    <submittedName>
        <fullName evidence="3">Uncharacterized protein</fullName>
    </submittedName>
</protein>
<dbReference type="VEuPathDB" id="FungiDB:CCM_02025"/>
<gene>
    <name evidence="3" type="ORF">A9K55_006872</name>
</gene>
<feature type="chain" id="PRO_5014141134" evidence="2">
    <location>
        <begin position="19"/>
        <end position="211"/>
    </location>
</feature>
<sequence>MKTAAAAILLAAATLVVAEPQHALPPGSKINCAKANASYCMGSDIIVRCGPDALGEPARCSPGYPPADDGFHCWESSENAGDAVCRKVSTSTSTHLHLHRHDQHLGFDQRAWYYFLQRVSRPPSSSVTSSVSTSTTVATTRTPPPYGTGNLTTSIPTTTKPSTGSSTTTLTSTTGPKPPKPTTTPPISNNAVPSNAVSGLLALGLAVAALF</sequence>
<feature type="compositionally biased region" description="Low complexity" evidence="1">
    <location>
        <begin position="151"/>
        <end position="175"/>
    </location>
</feature>
<dbReference type="Proteomes" id="UP000323067">
    <property type="component" value="Chromosome vi"/>
</dbReference>
<organism evidence="3 4">
    <name type="scientific">Cordyceps militaris</name>
    <name type="common">Caterpillar fungus</name>
    <name type="synonym">Clavaria militaris</name>
    <dbReference type="NCBI Taxonomy" id="73501"/>
    <lineage>
        <taxon>Eukaryota</taxon>
        <taxon>Fungi</taxon>
        <taxon>Dikarya</taxon>
        <taxon>Ascomycota</taxon>
        <taxon>Pezizomycotina</taxon>
        <taxon>Sordariomycetes</taxon>
        <taxon>Hypocreomycetidae</taxon>
        <taxon>Hypocreales</taxon>
        <taxon>Cordycipitaceae</taxon>
        <taxon>Cordyceps</taxon>
    </lineage>
</organism>
<dbReference type="EMBL" id="CP023323">
    <property type="protein sequence ID" value="ATY61210.1"/>
    <property type="molecule type" value="Genomic_DNA"/>
</dbReference>
<evidence type="ECO:0000313" key="3">
    <source>
        <dbReference type="EMBL" id="ATY61210.1"/>
    </source>
</evidence>
<evidence type="ECO:0000256" key="1">
    <source>
        <dbReference type="SAM" id="MobiDB-lite"/>
    </source>
</evidence>
<feature type="compositionally biased region" description="Low complexity" evidence="1">
    <location>
        <begin position="122"/>
        <end position="141"/>
    </location>
</feature>
<dbReference type="AlphaFoldDB" id="A0A2H4SDP1"/>
<reference evidence="3 4" key="1">
    <citation type="journal article" date="2017" name="BMC Genomics">
        <title>Chromosome level assembly and secondary metabolite potential of the parasitic fungus Cordyceps militaris.</title>
        <authorList>
            <person name="Kramer G.J."/>
            <person name="Nodwell J.R."/>
        </authorList>
    </citation>
    <scope>NUCLEOTIDE SEQUENCE [LARGE SCALE GENOMIC DNA]</scope>
    <source>
        <strain evidence="3 4">ATCC 34164</strain>
    </source>
</reference>